<evidence type="ECO:0000256" key="1">
    <source>
        <dbReference type="SAM" id="MobiDB-lite"/>
    </source>
</evidence>
<sequence>MARSARRSRPVRSNRTHVPSYNEDSGPSDSLGGDSETDQHRSGGLSHSLRSRDSNRVPISYREESTDDDVLNNSHEEDPDDSLHRTYPLPDADMRATPTTQSTASRPRRRRSVKTRSQTQKAKRTPTKRRLELGRPLNKRRKAADETDTLFASSGVIPPWQTLPYHILFDIFLRASYPLVDERALKRNRTVGWLLNIALLCRGFHEPALAALYHSVPTIPALKSHGLLSLLMKPQDSLSTNYRNKIKELHVDVEALLLYKSGPAFGYFDLPALVQHTPQVNTLRLYHRDDFMVGLPRWGIPSSKWLYPDALFKTINSNSIRLHSWDWNARFMTTQNLLPLMLENHNEASFKSIQDLRIFHICAEDPDGDDQVVGMTDTREDVLAAALNVLPMLRRLEFLGSSILNDCLLPKLPLNLTSLSINNCDDVTTANFSLFLGTHGHSLRELSLSHNRHLSLSFVVDLKGSCPCLEKFTVDISIHDLSSYHDVEPHFDELLSPSEIPSWPTTLQHLELIQLRKWKENTAEAFFASLIEAAPELRSLRTLVISAILKTGWRDRASFRERWIGKLKKVFLRRSTPPNPALCTLARNSEGLSSGKPSEGSQPNDTEFASPSKRKSARIASLRHFDGEEIRSLSTRAHQINENDSELDTPATQGMCNVVEIRIDNQRPRDTQFNESDFLDDELSGDEEWTGQDVDLGDGGHACSSKVCGENTNSLNSGAESAATPTLVSVGRYPGTLGFFIQQSASGLSAMFVSPFMAQQCSSFYALELQFLPKFGTLDGSISDKSILPL</sequence>
<dbReference type="PROSITE" id="PS51450">
    <property type="entry name" value="LRR"/>
    <property type="match status" value="1"/>
</dbReference>
<organism evidence="2 3">
    <name type="scientific">Emericella nidulans (strain FGSC A4 / ATCC 38163 / CBS 112.46 / NRRL 194 / M139)</name>
    <name type="common">Aspergillus nidulans</name>
    <dbReference type="NCBI Taxonomy" id="227321"/>
    <lineage>
        <taxon>Eukaryota</taxon>
        <taxon>Fungi</taxon>
        <taxon>Dikarya</taxon>
        <taxon>Ascomycota</taxon>
        <taxon>Pezizomycotina</taxon>
        <taxon>Eurotiomycetes</taxon>
        <taxon>Eurotiomycetidae</taxon>
        <taxon>Eurotiales</taxon>
        <taxon>Aspergillaceae</taxon>
        <taxon>Aspergillus</taxon>
        <taxon>Aspergillus subgen. Nidulantes</taxon>
    </lineage>
</organism>
<gene>
    <name evidence="2" type="ORF">ANIA_00339</name>
</gene>
<dbReference type="OrthoDB" id="5395390at2759"/>
<dbReference type="OMA" id="HNRHLNM"/>
<evidence type="ECO:0000313" key="2">
    <source>
        <dbReference type="EMBL" id="CBF89691.1"/>
    </source>
</evidence>
<dbReference type="RefSeq" id="XP_657943.1">
    <property type="nucleotide sequence ID" value="XM_652851.1"/>
</dbReference>
<reference evidence="3" key="1">
    <citation type="journal article" date="2005" name="Nature">
        <title>Sequencing of Aspergillus nidulans and comparative analysis with A. fumigatus and A. oryzae.</title>
        <authorList>
            <person name="Galagan J.E."/>
            <person name="Calvo S.E."/>
            <person name="Cuomo C."/>
            <person name="Ma L.J."/>
            <person name="Wortman J.R."/>
            <person name="Batzoglou S."/>
            <person name="Lee S.I."/>
            <person name="Basturkmen M."/>
            <person name="Spevak C.C."/>
            <person name="Clutterbuck J."/>
            <person name="Kapitonov V."/>
            <person name="Jurka J."/>
            <person name="Scazzocchio C."/>
            <person name="Farman M."/>
            <person name="Butler J."/>
            <person name="Purcell S."/>
            <person name="Harris S."/>
            <person name="Braus G.H."/>
            <person name="Draht O."/>
            <person name="Busch S."/>
            <person name="D'Enfert C."/>
            <person name="Bouchier C."/>
            <person name="Goldman G.H."/>
            <person name="Bell-Pedersen D."/>
            <person name="Griffiths-Jones S."/>
            <person name="Doonan J.H."/>
            <person name="Yu J."/>
            <person name="Vienken K."/>
            <person name="Pain A."/>
            <person name="Freitag M."/>
            <person name="Selker E.U."/>
            <person name="Archer D.B."/>
            <person name="Penalva M.A."/>
            <person name="Oakley B.R."/>
            <person name="Momany M."/>
            <person name="Tanaka T."/>
            <person name="Kumagai T."/>
            <person name="Asai K."/>
            <person name="Machida M."/>
            <person name="Nierman W.C."/>
            <person name="Denning D.W."/>
            <person name="Caddick M."/>
            <person name="Hynes M."/>
            <person name="Paoletti M."/>
            <person name="Fischer R."/>
            <person name="Miller B."/>
            <person name="Dyer P."/>
            <person name="Sachs M.S."/>
            <person name="Osmani S.A."/>
            <person name="Birren B.W."/>
        </authorList>
    </citation>
    <scope>NUCLEOTIDE SEQUENCE [LARGE SCALE GENOMIC DNA]</scope>
    <source>
        <strain evidence="3">FGSC A4 / ATCC 38163 / CBS 112.46 / NRRL 194 / M139</strain>
    </source>
</reference>
<feature type="compositionally biased region" description="Basic residues" evidence="1">
    <location>
        <begin position="1"/>
        <end position="15"/>
    </location>
</feature>
<dbReference type="SUPFAM" id="SSF52047">
    <property type="entry name" value="RNI-like"/>
    <property type="match status" value="1"/>
</dbReference>
<feature type="region of interest" description="Disordered" evidence="1">
    <location>
        <begin position="1"/>
        <end position="145"/>
    </location>
</feature>
<dbReference type="EMBL" id="BN001308">
    <property type="protein sequence ID" value="CBF89691.1"/>
    <property type="molecule type" value="Genomic_DNA"/>
</dbReference>
<evidence type="ECO:0000313" key="3">
    <source>
        <dbReference type="Proteomes" id="UP000000560"/>
    </source>
</evidence>
<dbReference type="InterPro" id="IPR001611">
    <property type="entry name" value="Leu-rich_rpt"/>
</dbReference>
<reference evidence="3" key="2">
    <citation type="journal article" date="2009" name="Fungal Genet. Biol.">
        <title>The 2008 update of the Aspergillus nidulans genome annotation: a community effort.</title>
        <authorList>
            <person name="Wortman J.R."/>
            <person name="Gilsenan J.M."/>
            <person name="Joardar V."/>
            <person name="Deegan J."/>
            <person name="Clutterbuck J."/>
            <person name="Andersen M.R."/>
            <person name="Archer D."/>
            <person name="Bencina M."/>
            <person name="Braus G."/>
            <person name="Coutinho P."/>
            <person name="von Dohren H."/>
            <person name="Doonan J."/>
            <person name="Driessen A.J."/>
            <person name="Durek P."/>
            <person name="Espeso E."/>
            <person name="Fekete E."/>
            <person name="Flipphi M."/>
            <person name="Estrada C.G."/>
            <person name="Geysens S."/>
            <person name="Goldman G."/>
            <person name="de Groot P.W."/>
            <person name="Hansen K."/>
            <person name="Harris S.D."/>
            <person name="Heinekamp T."/>
            <person name="Helmstaedt K."/>
            <person name="Henrissat B."/>
            <person name="Hofmann G."/>
            <person name="Homan T."/>
            <person name="Horio T."/>
            <person name="Horiuchi H."/>
            <person name="James S."/>
            <person name="Jones M."/>
            <person name="Karaffa L."/>
            <person name="Karanyi Z."/>
            <person name="Kato M."/>
            <person name="Keller N."/>
            <person name="Kelly D.E."/>
            <person name="Kiel J.A."/>
            <person name="Kim J.M."/>
            <person name="van der Klei I.J."/>
            <person name="Klis F.M."/>
            <person name="Kovalchuk A."/>
            <person name="Krasevec N."/>
            <person name="Kubicek C.P."/>
            <person name="Liu B."/>
            <person name="Maccabe A."/>
            <person name="Meyer V."/>
            <person name="Mirabito P."/>
            <person name="Miskei M."/>
            <person name="Mos M."/>
            <person name="Mullins J."/>
            <person name="Nelson D.R."/>
            <person name="Nielsen J."/>
            <person name="Oakley B.R."/>
            <person name="Osmani S.A."/>
            <person name="Pakula T."/>
            <person name="Paszewski A."/>
            <person name="Paulsen I."/>
            <person name="Pilsyk S."/>
            <person name="Pocsi I."/>
            <person name="Punt P.J."/>
            <person name="Ram A.F."/>
            <person name="Ren Q."/>
            <person name="Robellet X."/>
            <person name="Robson G."/>
            <person name="Seiboth B."/>
            <person name="van Solingen P."/>
            <person name="Specht T."/>
            <person name="Sun J."/>
            <person name="Taheri-Talesh N."/>
            <person name="Takeshita N."/>
            <person name="Ussery D."/>
            <person name="vanKuyk P.A."/>
            <person name="Visser H."/>
            <person name="van de Vondervoort P.J."/>
            <person name="de Vries R.P."/>
            <person name="Walton J."/>
            <person name="Xiang X."/>
            <person name="Xiong Y."/>
            <person name="Zeng A.P."/>
            <person name="Brandt B.W."/>
            <person name="Cornell M.J."/>
            <person name="van den Hondel C.A."/>
            <person name="Visser J."/>
            <person name="Oliver S.G."/>
            <person name="Turner G."/>
        </authorList>
    </citation>
    <scope>GENOME REANNOTATION</scope>
    <source>
        <strain evidence="3">FGSC A4 / ATCC 38163 / CBS 112.46 / NRRL 194 / M139</strain>
    </source>
</reference>
<dbReference type="eggNOG" id="ENOG502RWR6">
    <property type="taxonomic scope" value="Eukaryota"/>
</dbReference>
<feature type="compositionally biased region" description="Polar residues" evidence="1">
    <location>
        <begin position="586"/>
        <end position="609"/>
    </location>
</feature>
<proteinExistence type="predicted"/>
<keyword evidence="3" id="KW-1185">Reference proteome</keyword>
<dbReference type="InParanoid" id="Q5BGJ1"/>
<dbReference type="Gene3D" id="3.80.10.10">
    <property type="entry name" value="Ribonuclease Inhibitor"/>
    <property type="match status" value="1"/>
</dbReference>
<dbReference type="KEGG" id="ani:ANIA_00339"/>
<dbReference type="VEuPathDB" id="FungiDB:AN0339"/>
<dbReference type="HOGENOM" id="CLU_019222_0_0_1"/>
<feature type="compositionally biased region" description="Low complexity" evidence="1">
    <location>
        <begin position="24"/>
        <end position="34"/>
    </location>
</feature>
<dbReference type="InterPro" id="IPR032675">
    <property type="entry name" value="LRR_dom_sf"/>
</dbReference>
<accession>Q5BGJ1</accession>
<dbReference type="Proteomes" id="UP000000560">
    <property type="component" value="Chromosome VIII"/>
</dbReference>
<protein>
    <submittedName>
        <fullName evidence="2">Uncharacterized protein</fullName>
    </submittedName>
</protein>
<accession>C8VU00</accession>
<feature type="compositionally biased region" description="Low complexity" evidence="1">
    <location>
        <begin position="95"/>
        <end position="105"/>
    </location>
</feature>
<dbReference type="GeneID" id="2876117"/>
<dbReference type="AlphaFoldDB" id="Q5BGJ1"/>
<dbReference type="STRING" id="227321.Q5BGJ1"/>
<name>Q5BGJ1_EMENI</name>
<feature type="region of interest" description="Disordered" evidence="1">
    <location>
        <begin position="586"/>
        <end position="616"/>
    </location>
</feature>